<keyword evidence="3" id="KW-1185">Reference proteome</keyword>
<dbReference type="EMBL" id="JACEGQ020000015">
    <property type="protein sequence ID" value="KAH8487763.1"/>
    <property type="molecule type" value="Genomic_DNA"/>
</dbReference>
<sequence>MMMMMPSTLSIHVLLITSIALFSAPTVRSDANPIRLPTLDHNNNNNDDDDDACGEWSRRSPVSSCPVKCFRPDPVCGVDGVTYWCGCDDARCAGTKVTKKGFCEVGNNGAAAQALLLVHIVWLIVLEFELRIPQALLSKGSWRFHFAGATIHIVLRTLSLENNYSGSILQNHPAYPMLVGENLSLHRS</sequence>
<evidence type="ECO:0000256" key="1">
    <source>
        <dbReference type="SAM" id="SignalP"/>
    </source>
</evidence>
<keyword evidence="1" id="KW-0732">Signal</keyword>
<accession>A0A8T2X5V0</accession>
<dbReference type="PANTHER" id="PTHR34376:SF2">
    <property type="entry name" value="SERINE PROTEASE INHIBITOR, KAZAL-TYPE FAMILY PROTEIN"/>
    <property type="match status" value="1"/>
</dbReference>
<evidence type="ECO:0000313" key="2">
    <source>
        <dbReference type="EMBL" id="KAH8487763.1"/>
    </source>
</evidence>
<proteinExistence type="predicted"/>
<evidence type="ECO:0008006" key="4">
    <source>
        <dbReference type="Google" id="ProtNLM"/>
    </source>
</evidence>
<gene>
    <name evidence="2" type="ORF">H0E87_026369</name>
</gene>
<reference evidence="2" key="1">
    <citation type="journal article" date="2021" name="J. Hered.">
        <title>Genome Assembly of Salicaceae Populus deltoides (Eastern Cottonwood) I-69 Based on Nanopore Sequencing and Hi-C Technologies.</title>
        <authorList>
            <person name="Bai S."/>
            <person name="Wu H."/>
            <person name="Zhang J."/>
            <person name="Pan Z."/>
            <person name="Zhao W."/>
            <person name="Li Z."/>
            <person name="Tong C."/>
        </authorList>
    </citation>
    <scope>NUCLEOTIDE SEQUENCE</scope>
    <source>
        <tissue evidence="2">Leaf</tissue>
    </source>
</reference>
<protein>
    <recommendedName>
        <fullName evidence="4">Serine protease inhibitor, Kazal-type family protein</fullName>
    </recommendedName>
</protein>
<dbReference type="AlphaFoldDB" id="A0A8T2X5V0"/>
<organism evidence="2 3">
    <name type="scientific">Populus deltoides</name>
    <name type="common">Eastern poplar</name>
    <name type="synonym">Eastern cottonwood</name>
    <dbReference type="NCBI Taxonomy" id="3696"/>
    <lineage>
        <taxon>Eukaryota</taxon>
        <taxon>Viridiplantae</taxon>
        <taxon>Streptophyta</taxon>
        <taxon>Embryophyta</taxon>
        <taxon>Tracheophyta</taxon>
        <taxon>Spermatophyta</taxon>
        <taxon>Magnoliopsida</taxon>
        <taxon>eudicotyledons</taxon>
        <taxon>Gunneridae</taxon>
        <taxon>Pentapetalae</taxon>
        <taxon>rosids</taxon>
        <taxon>fabids</taxon>
        <taxon>Malpighiales</taxon>
        <taxon>Salicaceae</taxon>
        <taxon>Saliceae</taxon>
        <taxon>Populus</taxon>
    </lineage>
</organism>
<evidence type="ECO:0000313" key="3">
    <source>
        <dbReference type="Proteomes" id="UP000807159"/>
    </source>
</evidence>
<feature type="signal peptide" evidence="1">
    <location>
        <begin position="1"/>
        <end position="29"/>
    </location>
</feature>
<comment type="caution">
    <text evidence="2">The sequence shown here is derived from an EMBL/GenBank/DDBJ whole genome shotgun (WGS) entry which is preliminary data.</text>
</comment>
<dbReference type="PANTHER" id="PTHR34376">
    <property type="entry name" value="SERINE PROTEASE INHIBITOR, KAZAL-TYPE FAMILY PROTEIN"/>
    <property type="match status" value="1"/>
</dbReference>
<feature type="chain" id="PRO_5035764163" description="Serine protease inhibitor, Kazal-type family protein" evidence="1">
    <location>
        <begin position="30"/>
        <end position="188"/>
    </location>
</feature>
<name>A0A8T2X5V0_POPDE</name>
<dbReference type="Proteomes" id="UP000807159">
    <property type="component" value="Chromosome 15"/>
</dbReference>